<comment type="caution">
    <text evidence="6">The sequence shown here is derived from an EMBL/GenBank/DDBJ whole genome shotgun (WGS) entry which is preliminary data.</text>
</comment>
<reference evidence="6 7" key="1">
    <citation type="submission" date="2017-10" db="EMBL/GenBank/DDBJ databases">
        <title>Frigbacter circumglobatus gen. nov. sp. nov., isolated from sediment cultured in situ.</title>
        <authorList>
            <person name="Zhao Z."/>
        </authorList>
    </citation>
    <scope>NUCLEOTIDE SEQUENCE [LARGE SCALE GENOMIC DNA]</scope>
    <source>
        <strain evidence="6 7">ZYL</strain>
    </source>
</reference>
<dbReference type="Gene3D" id="3.40.309.10">
    <property type="entry name" value="Aldehyde Dehydrogenase, Chain A, domain 2"/>
    <property type="match status" value="1"/>
</dbReference>
<evidence type="ECO:0000259" key="5">
    <source>
        <dbReference type="Pfam" id="PF00171"/>
    </source>
</evidence>
<dbReference type="RefSeq" id="WP_099472920.1">
    <property type="nucleotide sequence ID" value="NZ_CP041025.1"/>
</dbReference>
<dbReference type="InterPro" id="IPR016161">
    <property type="entry name" value="Ald_DH/histidinol_DH"/>
</dbReference>
<evidence type="ECO:0000256" key="1">
    <source>
        <dbReference type="ARBA" id="ARBA00009986"/>
    </source>
</evidence>
<evidence type="ECO:0000256" key="3">
    <source>
        <dbReference type="PROSITE-ProRule" id="PRU10007"/>
    </source>
</evidence>
<feature type="active site" evidence="3">
    <location>
        <position position="267"/>
    </location>
</feature>
<dbReference type="Pfam" id="PF00171">
    <property type="entry name" value="Aldedh"/>
    <property type="match status" value="1"/>
</dbReference>
<dbReference type="Proteomes" id="UP000229730">
    <property type="component" value="Unassembled WGS sequence"/>
</dbReference>
<evidence type="ECO:0000256" key="2">
    <source>
        <dbReference type="ARBA" id="ARBA00023002"/>
    </source>
</evidence>
<dbReference type="FunFam" id="3.40.605.10:FF:000007">
    <property type="entry name" value="NAD/NADP-dependent betaine aldehyde dehydrogenase"/>
    <property type="match status" value="1"/>
</dbReference>
<dbReference type="SUPFAM" id="SSF53720">
    <property type="entry name" value="ALDH-like"/>
    <property type="match status" value="1"/>
</dbReference>
<protein>
    <submittedName>
        <fullName evidence="6">Betaine-aldehyde dehydrogenase</fullName>
    </submittedName>
</protein>
<dbReference type="PROSITE" id="PS00070">
    <property type="entry name" value="ALDEHYDE_DEHYDR_CYS"/>
    <property type="match status" value="1"/>
</dbReference>
<proteinExistence type="inferred from homology"/>
<dbReference type="InterPro" id="IPR016163">
    <property type="entry name" value="Ald_DH_C"/>
</dbReference>
<comment type="similarity">
    <text evidence="1 4">Belongs to the aldehyde dehydrogenase family.</text>
</comment>
<dbReference type="FunFam" id="3.40.309.10:FF:000012">
    <property type="entry name" value="Betaine aldehyde dehydrogenase"/>
    <property type="match status" value="1"/>
</dbReference>
<dbReference type="InterPro" id="IPR015590">
    <property type="entry name" value="Aldehyde_DH_dom"/>
</dbReference>
<evidence type="ECO:0000256" key="4">
    <source>
        <dbReference type="RuleBase" id="RU003345"/>
    </source>
</evidence>
<dbReference type="InterPro" id="IPR016162">
    <property type="entry name" value="Ald_DH_N"/>
</dbReference>
<dbReference type="Gene3D" id="3.40.605.10">
    <property type="entry name" value="Aldehyde Dehydrogenase, Chain A, domain 1"/>
    <property type="match status" value="1"/>
</dbReference>
<evidence type="ECO:0000313" key="6">
    <source>
        <dbReference type="EMBL" id="PHZ84685.1"/>
    </source>
</evidence>
<dbReference type="AlphaFoldDB" id="A0A2G4YQT9"/>
<accession>A0A2G4YQT9</accession>
<keyword evidence="2 4" id="KW-0560">Oxidoreductase</keyword>
<name>A0A2G4YQT9_9PROT</name>
<organism evidence="6 7">
    <name type="scientific">Paremcibacter congregatus</name>
    <dbReference type="NCBI Taxonomy" id="2043170"/>
    <lineage>
        <taxon>Bacteria</taxon>
        <taxon>Pseudomonadati</taxon>
        <taxon>Pseudomonadota</taxon>
        <taxon>Alphaproteobacteria</taxon>
        <taxon>Emcibacterales</taxon>
        <taxon>Emcibacteraceae</taxon>
        <taxon>Paremcibacter</taxon>
    </lineage>
</organism>
<dbReference type="OrthoDB" id="9802947at2"/>
<dbReference type="GO" id="GO:0016620">
    <property type="term" value="F:oxidoreductase activity, acting on the aldehyde or oxo group of donors, NAD or NADP as acceptor"/>
    <property type="evidence" value="ECO:0007669"/>
    <property type="project" value="InterPro"/>
</dbReference>
<dbReference type="InterPro" id="IPR016160">
    <property type="entry name" value="Ald_DH_CS_CYS"/>
</dbReference>
<gene>
    <name evidence="6" type="ORF">CRD36_10375</name>
</gene>
<sequence length="494" mass="52264">MTPTSTALKQIQTFLATEKKMLLNGQWCAGQKGEILPAINPATEDIIGRFYAGGTGDVQVAIEAAHNSFHDKRWRNKTPAEKARILWRLADLIEEHGDRLALLETLDGGKPYQAARQGEIPMAAESFRYYAGWCTKISGRTSDISIPGDFHCYSRREPAGVVGLITPWNGPLVMAAWKMAPALAAGCSVILKPSEVTSLSTLYLAELIVEAGIPDGVVNIVPGPGATVGAALVNSPLVHKVSFTGSTQTGKSLVQAAMGNLKKLTLELGGKSPVIVYKDADLAKAIPGIADGIFGNAGQVCVAGSRLFAAPEIYDDLLSGLIDYAQNITVGDGVNPETTMGPLISEEHRARVTGYVAKGLAQGATLATGGIALDRKGYFMTPTILTDVTPGNCVAAEEIFGPVLSVMKTDHMDHVIAAANATDFGLAGSVWTRDISTAHKTVADIRAGLMWINCHGIPDMAIPFGGYNQSGWGREGGPEGIEYYTELKSVVTAL</sequence>
<dbReference type="InParanoid" id="A0A2G4YQT9"/>
<dbReference type="EMBL" id="PDEM01000023">
    <property type="protein sequence ID" value="PHZ84685.1"/>
    <property type="molecule type" value="Genomic_DNA"/>
</dbReference>
<feature type="domain" description="Aldehyde dehydrogenase" evidence="5">
    <location>
        <begin position="27"/>
        <end position="490"/>
    </location>
</feature>
<keyword evidence="7" id="KW-1185">Reference proteome</keyword>
<dbReference type="InterPro" id="IPR029510">
    <property type="entry name" value="Ald_DH_CS_GLU"/>
</dbReference>
<evidence type="ECO:0000313" key="7">
    <source>
        <dbReference type="Proteomes" id="UP000229730"/>
    </source>
</evidence>
<dbReference type="PROSITE" id="PS00687">
    <property type="entry name" value="ALDEHYDE_DEHYDR_GLU"/>
    <property type="match status" value="1"/>
</dbReference>
<dbReference type="PANTHER" id="PTHR11699">
    <property type="entry name" value="ALDEHYDE DEHYDROGENASE-RELATED"/>
    <property type="match status" value="1"/>
</dbReference>